<dbReference type="PROSITE" id="PS51173">
    <property type="entry name" value="CBM2"/>
    <property type="match status" value="1"/>
</dbReference>
<evidence type="ECO:0000256" key="1">
    <source>
        <dbReference type="ARBA" id="ARBA00022801"/>
    </source>
</evidence>
<comment type="caution">
    <text evidence="7">The sequence shown here is derived from an EMBL/GenBank/DDBJ whole genome shotgun (WGS) entry which is preliminary data.</text>
</comment>
<dbReference type="PROSITE" id="PS51760">
    <property type="entry name" value="GH10_2"/>
    <property type="match status" value="1"/>
</dbReference>
<accession>A0A5N6AWN6</accession>
<gene>
    <name evidence="7" type="ORF">FH610_041675</name>
</gene>
<feature type="non-terminal residue" evidence="7">
    <location>
        <position position="1"/>
    </location>
</feature>
<sequence length="187" mass="18805">CVGITTWGVRDSDSWRSSQTPLLFDGNGNKKPAYTAVLNALNAAVPDTSPSPTPPVSPSPTPPVSPSPTPPDSPSPTPPVSPSPGTSPEPGGCSATMRTVNSWPGGFQSEVTVSAGSSAVNGWTVNWSWSGSPSITQLWGGLKSGSGASVSVRNESWNGTLSANGTTTFGFVANGSAETPTLTCGAS</sequence>
<dbReference type="Pfam" id="PF00553">
    <property type="entry name" value="CBM_2"/>
    <property type="match status" value="1"/>
</dbReference>
<dbReference type="GO" id="GO:0030247">
    <property type="term" value="F:polysaccharide binding"/>
    <property type="evidence" value="ECO:0007669"/>
    <property type="project" value="UniProtKB-UniRule"/>
</dbReference>
<feature type="region of interest" description="Disordered" evidence="4">
    <location>
        <begin position="1"/>
        <end position="31"/>
    </location>
</feature>
<keyword evidence="1 7" id="KW-0378">Hydrolase</keyword>
<dbReference type="InterPro" id="IPR008965">
    <property type="entry name" value="CBM2/CBM3_carb-bd_dom_sf"/>
</dbReference>
<dbReference type="GO" id="GO:0045493">
    <property type="term" value="P:xylan catabolic process"/>
    <property type="evidence" value="ECO:0007669"/>
    <property type="project" value="UniProtKB-KW"/>
</dbReference>
<organism evidence="7 8">
    <name type="scientific">Microbispora catharanthi</name>
    <dbReference type="NCBI Taxonomy" id="1712871"/>
    <lineage>
        <taxon>Bacteria</taxon>
        <taxon>Bacillati</taxon>
        <taxon>Actinomycetota</taxon>
        <taxon>Actinomycetes</taxon>
        <taxon>Streptosporangiales</taxon>
        <taxon>Streptosporangiaceae</taxon>
        <taxon>Microbispora</taxon>
    </lineage>
</organism>
<keyword evidence="3" id="KW-0624">Polysaccharide degradation</keyword>
<dbReference type="SUPFAM" id="SSF49384">
    <property type="entry name" value="Carbohydrate-binding domain"/>
    <property type="match status" value="1"/>
</dbReference>
<dbReference type="InterPro" id="IPR001000">
    <property type="entry name" value="GH10_dom"/>
</dbReference>
<dbReference type="InterPro" id="IPR001919">
    <property type="entry name" value="CBD2"/>
</dbReference>
<name>A0A5N6AWN6_9ACTN</name>
<reference evidence="7 8" key="1">
    <citation type="submission" date="2019-10" db="EMBL/GenBank/DDBJ databases">
        <title>Nonomuraea sp. nov., isolated from Phyllanthus amarus.</title>
        <authorList>
            <person name="Klykleung N."/>
            <person name="Tanasupawat S."/>
        </authorList>
    </citation>
    <scope>NUCLEOTIDE SEQUENCE [LARGE SCALE GENOMIC DNA]</scope>
    <source>
        <strain evidence="7 8">CR1-09</strain>
    </source>
</reference>
<keyword evidence="8" id="KW-1185">Reference proteome</keyword>
<dbReference type="GO" id="GO:0004553">
    <property type="term" value="F:hydrolase activity, hydrolyzing O-glycosyl compounds"/>
    <property type="evidence" value="ECO:0007669"/>
    <property type="project" value="InterPro"/>
</dbReference>
<dbReference type="RefSeq" id="WP_205826439.1">
    <property type="nucleotide sequence ID" value="NZ_VDMA02000044.1"/>
</dbReference>
<feature type="region of interest" description="Disordered" evidence="4">
    <location>
        <begin position="44"/>
        <end position="102"/>
    </location>
</feature>
<evidence type="ECO:0000256" key="2">
    <source>
        <dbReference type="ARBA" id="ARBA00023277"/>
    </source>
</evidence>
<dbReference type="InterPro" id="IPR012291">
    <property type="entry name" value="CBM2_carb-bd_dom_sf"/>
</dbReference>
<keyword evidence="7" id="KW-0326">Glycosidase</keyword>
<evidence type="ECO:0000313" key="7">
    <source>
        <dbReference type="EMBL" id="KAB8173197.1"/>
    </source>
</evidence>
<keyword evidence="2" id="KW-0119">Carbohydrate metabolism</keyword>
<keyword evidence="7" id="KW-0858">Xylan degradation</keyword>
<evidence type="ECO:0000256" key="3">
    <source>
        <dbReference type="ARBA" id="ARBA00023326"/>
    </source>
</evidence>
<dbReference type="SMART" id="SM00637">
    <property type="entry name" value="CBD_II"/>
    <property type="match status" value="1"/>
</dbReference>
<dbReference type="Gene3D" id="3.20.20.80">
    <property type="entry name" value="Glycosidases"/>
    <property type="match status" value="1"/>
</dbReference>
<proteinExistence type="predicted"/>
<dbReference type="AlphaFoldDB" id="A0A5N6AWN6"/>
<feature type="domain" description="GH10" evidence="6">
    <location>
        <begin position="1"/>
        <end position="40"/>
    </location>
</feature>
<evidence type="ECO:0000313" key="8">
    <source>
        <dbReference type="Proteomes" id="UP000313066"/>
    </source>
</evidence>
<dbReference type="Pfam" id="PF00331">
    <property type="entry name" value="Glyco_hydro_10"/>
    <property type="match status" value="1"/>
</dbReference>
<evidence type="ECO:0000259" key="6">
    <source>
        <dbReference type="PROSITE" id="PS51760"/>
    </source>
</evidence>
<evidence type="ECO:0000256" key="4">
    <source>
        <dbReference type="SAM" id="MobiDB-lite"/>
    </source>
</evidence>
<protein>
    <submittedName>
        <fullName evidence="7">1,4-beta-xylanase</fullName>
    </submittedName>
</protein>
<feature type="compositionally biased region" description="Pro residues" evidence="4">
    <location>
        <begin position="49"/>
        <end position="87"/>
    </location>
</feature>
<dbReference type="Proteomes" id="UP000313066">
    <property type="component" value="Unassembled WGS sequence"/>
</dbReference>
<dbReference type="SUPFAM" id="SSF51445">
    <property type="entry name" value="(Trans)glycosidases"/>
    <property type="match status" value="1"/>
</dbReference>
<evidence type="ECO:0000259" key="5">
    <source>
        <dbReference type="PROSITE" id="PS51173"/>
    </source>
</evidence>
<dbReference type="EMBL" id="VDMA02000044">
    <property type="protein sequence ID" value="KAB8173197.1"/>
    <property type="molecule type" value="Genomic_DNA"/>
</dbReference>
<dbReference type="InterPro" id="IPR017853">
    <property type="entry name" value="GH"/>
</dbReference>
<dbReference type="Gene3D" id="2.60.40.290">
    <property type="match status" value="1"/>
</dbReference>
<feature type="domain" description="CBM2" evidence="5">
    <location>
        <begin position="86"/>
        <end position="187"/>
    </location>
</feature>